<keyword evidence="4" id="KW-1185">Reference proteome</keyword>
<comment type="caution">
    <text evidence="3">The sequence shown here is derived from an EMBL/GenBank/DDBJ whole genome shotgun (WGS) entry which is preliminary data.</text>
</comment>
<accession>A0AA38MZN2</accession>
<reference evidence="3" key="1">
    <citation type="submission" date="2022-08" db="EMBL/GenBank/DDBJ databases">
        <authorList>
            <consortium name="DOE Joint Genome Institute"/>
            <person name="Min B."/>
            <person name="Sierra-Patev S."/>
            <person name="Naranjo-Ortiz M."/>
            <person name="Looney B."/>
            <person name="Konkel Z."/>
            <person name="Slot J.C."/>
            <person name="Sakamoto Y."/>
            <person name="Steenwyk J.L."/>
            <person name="Rokas A."/>
            <person name="Carro J."/>
            <person name="Camarero S."/>
            <person name="Ferreira P."/>
            <person name="Molpeceres G."/>
            <person name="Ruiz-duenas F.J."/>
            <person name="Serrano A."/>
            <person name="Henrissat B."/>
            <person name="Drula E."/>
            <person name="Hughes K.W."/>
            <person name="Mata J.L."/>
            <person name="Ishikawa N.K."/>
            <person name="Vargas-Isla R."/>
            <person name="Ushijima S."/>
            <person name="Smith C.A."/>
            <person name="Ahrendt S."/>
            <person name="Andreopoulos W."/>
            <person name="He G."/>
            <person name="LaButti K."/>
            <person name="Lipzen A."/>
            <person name="Ng V."/>
            <person name="Riley R."/>
            <person name="Sandor L."/>
            <person name="Barry K."/>
            <person name="Martinez A.T."/>
            <person name="Xiao Y."/>
            <person name="Gibbons J.G."/>
            <person name="Terashima K."/>
            <person name="Hibbett D.S."/>
            <person name="Grigoriev I.V."/>
        </authorList>
    </citation>
    <scope>NUCLEOTIDE SEQUENCE</scope>
    <source>
        <strain evidence="3">ET3784</strain>
    </source>
</reference>
<name>A0AA38MZN2_9AGAR</name>
<dbReference type="AlphaFoldDB" id="A0AA38MZN2"/>
<evidence type="ECO:0000256" key="2">
    <source>
        <dbReference type="SAM" id="Phobius"/>
    </source>
</evidence>
<proteinExistence type="predicted"/>
<organism evidence="3 4">
    <name type="scientific">Lentinula guzmanii</name>
    <dbReference type="NCBI Taxonomy" id="2804957"/>
    <lineage>
        <taxon>Eukaryota</taxon>
        <taxon>Fungi</taxon>
        <taxon>Dikarya</taxon>
        <taxon>Basidiomycota</taxon>
        <taxon>Agaricomycotina</taxon>
        <taxon>Agaricomycetes</taxon>
        <taxon>Agaricomycetidae</taxon>
        <taxon>Agaricales</taxon>
        <taxon>Marasmiineae</taxon>
        <taxon>Omphalotaceae</taxon>
        <taxon>Lentinula</taxon>
    </lineage>
</organism>
<reference evidence="3" key="2">
    <citation type="journal article" date="2023" name="Proc. Natl. Acad. Sci. U.S.A.">
        <title>A global phylogenomic analysis of the shiitake genus Lentinula.</title>
        <authorList>
            <person name="Sierra-Patev S."/>
            <person name="Min B."/>
            <person name="Naranjo-Ortiz M."/>
            <person name="Looney B."/>
            <person name="Konkel Z."/>
            <person name="Slot J.C."/>
            <person name="Sakamoto Y."/>
            <person name="Steenwyk J.L."/>
            <person name="Rokas A."/>
            <person name="Carro J."/>
            <person name="Camarero S."/>
            <person name="Ferreira P."/>
            <person name="Molpeceres G."/>
            <person name="Ruiz-Duenas F.J."/>
            <person name="Serrano A."/>
            <person name="Henrissat B."/>
            <person name="Drula E."/>
            <person name="Hughes K.W."/>
            <person name="Mata J.L."/>
            <person name="Ishikawa N.K."/>
            <person name="Vargas-Isla R."/>
            <person name="Ushijima S."/>
            <person name="Smith C.A."/>
            <person name="Donoghue J."/>
            <person name="Ahrendt S."/>
            <person name="Andreopoulos W."/>
            <person name="He G."/>
            <person name="LaButti K."/>
            <person name="Lipzen A."/>
            <person name="Ng V."/>
            <person name="Riley R."/>
            <person name="Sandor L."/>
            <person name="Barry K."/>
            <person name="Martinez A.T."/>
            <person name="Xiao Y."/>
            <person name="Gibbons J.G."/>
            <person name="Terashima K."/>
            <person name="Grigoriev I.V."/>
            <person name="Hibbett D."/>
        </authorList>
    </citation>
    <scope>NUCLEOTIDE SEQUENCE</scope>
    <source>
        <strain evidence="3">ET3784</strain>
    </source>
</reference>
<gene>
    <name evidence="3" type="ORF">DFJ43DRAFT_1224562</name>
</gene>
<sequence>METISMDMNANANTNTRWNGNTNTNTSWNGNGSRTTNRGMYENTAVFFTDYSLLYSFVVRASFPRFGFRYHSLSDTYLCISVAVIIQIAAIWFA</sequence>
<dbReference type="Proteomes" id="UP001176059">
    <property type="component" value="Unassembled WGS sequence"/>
</dbReference>
<feature type="transmembrane region" description="Helical" evidence="2">
    <location>
        <begin position="75"/>
        <end position="93"/>
    </location>
</feature>
<keyword evidence="2" id="KW-0472">Membrane</keyword>
<protein>
    <submittedName>
        <fullName evidence="3">Uncharacterized protein</fullName>
    </submittedName>
</protein>
<feature type="region of interest" description="Disordered" evidence="1">
    <location>
        <begin position="13"/>
        <end position="34"/>
    </location>
</feature>
<evidence type="ECO:0000313" key="4">
    <source>
        <dbReference type="Proteomes" id="UP001176059"/>
    </source>
</evidence>
<evidence type="ECO:0000256" key="1">
    <source>
        <dbReference type="SAM" id="MobiDB-lite"/>
    </source>
</evidence>
<keyword evidence="2" id="KW-0812">Transmembrane</keyword>
<evidence type="ECO:0000313" key="3">
    <source>
        <dbReference type="EMBL" id="KAJ3731851.1"/>
    </source>
</evidence>
<keyword evidence="2" id="KW-1133">Transmembrane helix</keyword>
<dbReference type="EMBL" id="JANVFO010000028">
    <property type="protein sequence ID" value="KAJ3731851.1"/>
    <property type="molecule type" value="Genomic_DNA"/>
</dbReference>